<accession>A0A6P1VVS8</accession>
<dbReference type="SUPFAM" id="SSF54427">
    <property type="entry name" value="NTF2-like"/>
    <property type="match status" value="1"/>
</dbReference>
<dbReference type="Proteomes" id="UP000464577">
    <property type="component" value="Chromosome"/>
</dbReference>
<organism evidence="1 2">
    <name type="scientific">Spirosoma endbachense</name>
    <dbReference type="NCBI Taxonomy" id="2666025"/>
    <lineage>
        <taxon>Bacteria</taxon>
        <taxon>Pseudomonadati</taxon>
        <taxon>Bacteroidota</taxon>
        <taxon>Cytophagia</taxon>
        <taxon>Cytophagales</taxon>
        <taxon>Cytophagaceae</taxon>
        <taxon>Spirosoma</taxon>
    </lineage>
</organism>
<dbReference type="EMBL" id="CP045997">
    <property type="protein sequence ID" value="QHV96744.1"/>
    <property type="molecule type" value="Genomic_DNA"/>
</dbReference>
<dbReference type="InterPro" id="IPR032710">
    <property type="entry name" value="NTF2-like_dom_sf"/>
</dbReference>
<name>A0A6P1VVS8_9BACT</name>
<gene>
    <name evidence="1" type="ORF">GJR95_17780</name>
</gene>
<dbReference type="KEGG" id="senf:GJR95_17780"/>
<evidence type="ECO:0000313" key="2">
    <source>
        <dbReference type="Proteomes" id="UP000464577"/>
    </source>
</evidence>
<evidence type="ECO:0000313" key="1">
    <source>
        <dbReference type="EMBL" id="QHV96744.1"/>
    </source>
</evidence>
<protein>
    <submittedName>
        <fullName evidence="1">Nuclear transport factor 2 family protein</fullName>
    </submittedName>
</protein>
<dbReference type="AlphaFoldDB" id="A0A6P1VVS8"/>
<proteinExistence type="predicted"/>
<dbReference type="Gene3D" id="3.10.450.50">
    <property type="match status" value="1"/>
</dbReference>
<keyword evidence="2" id="KW-1185">Reference proteome</keyword>
<sequence>MMANHPNLDLIHTFFQAYATNDQPAIEQILSPAIRWHIPGNHPLSGVKNGIAEVMAYFSQLSKAAFQASPIVMGVNDHFVIDCHQNWSSLEGDHNLNSMSCLLWKIDEGKIVDVYNFPEDQHKVDAFFQAVYGD</sequence>
<reference evidence="1 2" key="1">
    <citation type="submission" date="2019-11" db="EMBL/GenBank/DDBJ databases">
        <title>Spirosoma endbachense sp. nov., isolated from a natural salt meadow.</title>
        <authorList>
            <person name="Rojas J."/>
            <person name="Ambika Manirajan B."/>
            <person name="Ratering S."/>
            <person name="Suarez C."/>
            <person name="Geissler-Plaum R."/>
            <person name="Schnell S."/>
        </authorList>
    </citation>
    <scope>NUCLEOTIDE SEQUENCE [LARGE SCALE GENOMIC DNA]</scope>
    <source>
        <strain evidence="1 2">I-24</strain>
    </source>
</reference>